<name>A0AAF0BRW5_RHOPA</name>
<dbReference type="AlphaFoldDB" id="A0AAF0BRW5"/>
<evidence type="ECO:0000313" key="3">
    <source>
        <dbReference type="Proteomes" id="UP000001426"/>
    </source>
</evidence>
<dbReference type="KEGG" id="rpa:TX73_018205"/>
<evidence type="ECO:0000256" key="1">
    <source>
        <dbReference type="SAM" id="SignalP"/>
    </source>
</evidence>
<sequence length="100" mass="10431">MSKANEVPCATATRRRKLSAMVAVSALLATVGTPAAFAEGQGGVTPVAFPAGQPPIPAGVDCVTVRYYVSEHGRAKSIAWAIKNGYSWAQIAEAKRCLRG</sequence>
<protein>
    <submittedName>
        <fullName evidence="2">Uncharacterized protein</fullName>
    </submittedName>
</protein>
<keyword evidence="3" id="KW-1185">Reference proteome</keyword>
<keyword evidence="1" id="KW-0732">Signal</keyword>
<feature type="signal peptide" evidence="1">
    <location>
        <begin position="1"/>
        <end position="38"/>
    </location>
</feature>
<proteinExistence type="predicted"/>
<reference evidence="2 3" key="1">
    <citation type="journal article" date="2004" name="Nat. Biotechnol.">
        <title>Complete genome sequence of the metabolically versatile photosynthetic bacterium Rhodopseudomonas palustris.</title>
        <authorList>
            <person name="Larimer F.W."/>
            <person name="Chain P."/>
            <person name="Hauser L."/>
            <person name="Lamerdin J."/>
            <person name="Malfatti S."/>
            <person name="Do L."/>
            <person name="Land M.L."/>
            <person name="Pelletier D.A."/>
            <person name="Beatty J.T."/>
            <person name="Lang A.S."/>
            <person name="Tabita F.R."/>
            <person name="Gibson J.L."/>
            <person name="Hanson T.E."/>
            <person name="Bobst C."/>
            <person name="Torres J.L."/>
            <person name="Peres C."/>
            <person name="Harrison F.H."/>
            <person name="Gibson J."/>
            <person name="Harwood C.S."/>
        </authorList>
    </citation>
    <scope>NUCLEOTIDE SEQUENCE [LARGE SCALE GENOMIC DNA]</scope>
    <source>
        <strain evidence="3">ATCC BAA-98 / CGA009</strain>
    </source>
</reference>
<dbReference type="InterPro" id="IPR006311">
    <property type="entry name" value="TAT_signal"/>
</dbReference>
<accession>A0AAF0BRW5</accession>
<evidence type="ECO:0000313" key="2">
    <source>
        <dbReference type="EMBL" id="WCL93688.1"/>
    </source>
</evidence>
<dbReference type="PROSITE" id="PS51318">
    <property type="entry name" value="TAT"/>
    <property type="match status" value="1"/>
</dbReference>
<organism evidence="2 3">
    <name type="scientific">Rhodopseudomonas palustris (strain ATCC BAA-98 / CGA009)</name>
    <dbReference type="NCBI Taxonomy" id="258594"/>
    <lineage>
        <taxon>Bacteria</taxon>
        <taxon>Pseudomonadati</taxon>
        <taxon>Pseudomonadota</taxon>
        <taxon>Alphaproteobacteria</taxon>
        <taxon>Hyphomicrobiales</taxon>
        <taxon>Nitrobacteraceae</taxon>
        <taxon>Rhodopseudomonas</taxon>
    </lineage>
</organism>
<dbReference type="RefSeq" id="WP_042441203.1">
    <property type="nucleotide sequence ID" value="NZ_CP116810.1"/>
</dbReference>
<dbReference type="Proteomes" id="UP000001426">
    <property type="component" value="Chromosome"/>
</dbReference>
<dbReference type="GeneID" id="66894614"/>
<gene>
    <name evidence="2" type="ORF">TX73_018205</name>
</gene>
<dbReference type="EMBL" id="CP116810">
    <property type="protein sequence ID" value="WCL93688.1"/>
    <property type="molecule type" value="Genomic_DNA"/>
</dbReference>
<feature type="chain" id="PRO_5042190253" evidence="1">
    <location>
        <begin position="39"/>
        <end position="100"/>
    </location>
</feature>